<dbReference type="GO" id="GO:0005737">
    <property type="term" value="C:cytoplasm"/>
    <property type="evidence" value="ECO:0007669"/>
    <property type="project" value="TreeGrafter"/>
</dbReference>
<evidence type="ECO:0000256" key="6">
    <source>
        <dbReference type="ARBA" id="ARBA00022837"/>
    </source>
</evidence>
<evidence type="ECO:0000313" key="7">
    <source>
        <dbReference type="EMBL" id="CAH1772918.1"/>
    </source>
</evidence>
<dbReference type="InterPro" id="IPR024607">
    <property type="entry name" value="Sulfatase_CS"/>
</dbReference>
<evidence type="ECO:0000256" key="3">
    <source>
        <dbReference type="ARBA" id="ARBA00022723"/>
    </source>
</evidence>
<comment type="cofactor">
    <cofactor evidence="1">
        <name>Ca(2+)</name>
        <dbReference type="ChEBI" id="CHEBI:29108"/>
    </cofactor>
</comment>
<dbReference type="SUPFAM" id="SSF53649">
    <property type="entry name" value="Alkaline phosphatase-like"/>
    <property type="match status" value="1"/>
</dbReference>
<dbReference type="AlphaFoldDB" id="A0A8J1UVL2"/>
<keyword evidence="5" id="KW-0378">Hydrolase</keyword>
<dbReference type="GO" id="GO:0004423">
    <property type="term" value="F:iduronate-2-sulfatase activity"/>
    <property type="evidence" value="ECO:0007669"/>
    <property type="project" value="InterPro"/>
</dbReference>
<dbReference type="Pfam" id="PF00884">
    <property type="entry name" value="Sulfatase"/>
    <property type="match status" value="1"/>
</dbReference>
<evidence type="ECO:0000256" key="2">
    <source>
        <dbReference type="ARBA" id="ARBA00008779"/>
    </source>
</evidence>
<dbReference type="PROSITE" id="PS00523">
    <property type="entry name" value="SULFATASE_1"/>
    <property type="match status" value="1"/>
</dbReference>
<reference evidence="7" key="1">
    <citation type="submission" date="2022-03" db="EMBL/GenBank/DDBJ databases">
        <authorList>
            <person name="Martin C."/>
        </authorList>
    </citation>
    <scope>NUCLEOTIDE SEQUENCE</scope>
</reference>
<dbReference type="InterPro" id="IPR035874">
    <property type="entry name" value="IDS"/>
</dbReference>
<keyword evidence="3" id="KW-0479">Metal-binding</keyword>
<sequence>MLGLVVLSLWLRWAECIQKNILMIIVDDLRPELGCYYTPGSPFHGNMHTPNIDQLASRSVLFQEAYVQYPLCSPSRSSLFTGRRPDTVKVYSNAIYWRETGGNFTSFPQYLKQNGYTVLATGKMLPKSSNVMQDPISWTRPVDVPRNISVIRGTKSRTQTFTDNSAYLRDMGVADKAKEFMNEIASGESKPFFLGVGFYKPHLPWVFPDRYLQYYPEEDIALPSNPYPPENMPDIAWTGHAAIFNKKYKDIVALNISGDQRSSSDLPDEVVRQLKRSYCSSISYIDDLVGDIVKHLEHTKLANDTIIAFMSDHGWHLGEHGRWGKATSFHLNTRTPLMIHIPGVTDKGDVTHGKVEFVDIFPTLLEAAGVEAIPK</sequence>
<keyword evidence="8" id="KW-1185">Reference proteome</keyword>
<organism evidence="7 8">
    <name type="scientific">Owenia fusiformis</name>
    <name type="common">Polychaete worm</name>
    <dbReference type="NCBI Taxonomy" id="6347"/>
    <lineage>
        <taxon>Eukaryota</taxon>
        <taxon>Metazoa</taxon>
        <taxon>Spiralia</taxon>
        <taxon>Lophotrochozoa</taxon>
        <taxon>Annelida</taxon>
        <taxon>Polychaeta</taxon>
        <taxon>Sedentaria</taxon>
        <taxon>Canalipalpata</taxon>
        <taxon>Sabellida</taxon>
        <taxon>Oweniida</taxon>
        <taxon>Oweniidae</taxon>
        <taxon>Owenia</taxon>
    </lineage>
</organism>
<name>A0A8J1UVL2_OWEFU</name>
<dbReference type="GO" id="GO:0046872">
    <property type="term" value="F:metal ion binding"/>
    <property type="evidence" value="ECO:0007669"/>
    <property type="project" value="UniProtKB-KW"/>
</dbReference>
<evidence type="ECO:0000313" key="8">
    <source>
        <dbReference type="Proteomes" id="UP000749559"/>
    </source>
</evidence>
<gene>
    <name evidence="7" type="ORF">OFUS_LOCUS593</name>
</gene>
<comment type="caution">
    <text evidence="7">The sequence shown here is derived from an EMBL/GenBank/DDBJ whole genome shotgun (WGS) entry which is preliminary data.</text>
</comment>
<proteinExistence type="inferred from homology"/>
<protein>
    <submittedName>
        <fullName evidence="7">Uncharacterized protein</fullName>
    </submittedName>
</protein>
<dbReference type="PANTHER" id="PTHR45953">
    <property type="entry name" value="IDURONATE 2-SULFATASE"/>
    <property type="match status" value="1"/>
</dbReference>
<feature type="non-terminal residue" evidence="7">
    <location>
        <position position="375"/>
    </location>
</feature>
<dbReference type="OrthoDB" id="186522at2759"/>
<dbReference type="Proteomes" id="UP000749559">
    <property type="component" value="Unassembled WGS sequence"/>
</dbReference>
<evidence type="ECO:0000256" key="4">
    <source>
        <dbReference type="ARBA" id="ARBA00022729"/>
    </source>
</evidence>
<dbReference type="InterPro" id="IPR000917">
    <property type="entry name" value="Sulfatase_N"/>
</dbReference>
<evidence type="ECO:0000256" key="5">
    <source>
        <dbReference type="ARBA" id="ARBA00022801"/>
    </source>
</evidence>
<dbReference type="Gene3D" id="3.40.720.10">
    <property type="entry name" value="Alkaline Phosphatase, subunit A"/>
    <property type="match status" value="1"/>
</dbReference>
<keyword evidence="4" id="KW-0732">Signal</keyword>
<dbReference type="CDD" id="cd16030">
    <property type="entry name" value="iduronate-2-sulfatase"/>
    <property type="match status" value="1"/>
</dbReference>
<dbReference type="InterPro" id="IPR017850">
    <property type="entry name" value="Alkaline_phosphatase_core_sf"/>
</dbReference>
<accession>A0A8J1UVL2</accession>
<dbReference type="PANTHER" id="PTHR45953:SF1">
    <property type="entry name" value="IDURONATE 2-SULFATASE"/>
    <property type="match status" value="1"/>
</dbReference>
<evidence type="ECO:0000256" key="1">
    <source>
        <dbReference type="ARBA" id="ARBA00001913"/>
    </source>
</evidence>
<dbReference type="EMBL" id="CAIIXF020000001">
    <property type="protein sequence ID" value="CAH1772918.1"/>
    <property type="molecule type" value="Genomic_DNA"/>
</dbReference>
<comment type="similarity">
    <text evidence="2">Belongs to the sulfatase family.</text>
</comment>
<keyword evidence="6" id="KW-0106">Calcium</keyword>